<dbReference type="AlphaFoldDB" id="A0AAW6UY72"/>
<protein>
    <submittedName>
        <fullName evidence="1">Uncharacterized protein</fullName>
    </submittedName>
</protein>
<evidence type="ECO:0000313" key="2">
    <source>
        <dbReference type="Proteomes" id="UP001241935"/>
    </source>
</evidence>
<name>A0AAW6UY72_9GAMM</name>
<gene>
    <name evidence="1" type="ORF">QOR41_13980</name>
</gene>
<dbReference type="Proteomes" id="UP001241935">
    <property type="component" value="Unassembled WGS sequence"/>
</dbReference>
<accession>A0AAW6UY72</accession>
<evidence type="ECO:0000313" key="1">
    <source>
        <dbReference type="EMBL" id="MDK1684904.1"/>
    </source>
</evidence>
<proteinExistence type="predicted"/>
<dbReference type="EMBL" id="JASKNE010000001">
    <property type="protein sequence ID" value="MDK1684904.1"/>
    <property type="molecule type" value="Genomic_DNA"/>
</dbReference>
<reference evidence="1" key="1">
    <citation type="submission" date="2023-04" db="EMBL/GenBank/DDBJ databases">
        <title>The environmental microbiomes in feedlot watering bowls are a reservoir of florfenicol resistance for bovine respiratory disease pathogens.</title>
        <authorList>
            <person name="Kos D.W."/>
            <person name="Ruzzini A.C."/>
            <person name="Schreiner B."/>
            <person name="Jelinski M.D."/>
        </authorList>
    </citation>
    <scope>NUCLEOTIDE SEQUENCE</scope>
    <source>
        <strain evidence="1">WB3</strain>
    </source>
</reference>
<sequence length="43" mass="4796">MDFKSRGYQVDAIDDSAELVVKARELIGINVKQLSFSASQIRP</sequence>
<comment type="caution">
    <text evidence="1">The sequence shown here is derived from an EMBL/GenBank/DDBJ whole genome shotgun (WGS) entry which is preliminary data.</text>
</comment>
<organism evidence="1 2">
    <name type="scientific">Acinetobacter terrestris</name>
    <dbReference type="NCBI Taxonomy" id="2529843"/>
    <lineage>
        <taxon>Bacteria</taxon>
        <taxon>Pseudomonadati</taxon>
        <taxon>Pseudomonadota</taxon>
        <taxon>Gammaproteobacteria</taxon>
        <taxon>Moraxellales</taxon>
        <taxon>Moraxellaceae</taxon>
        <taxon>Acinetobacter</taxon>
        <taxon>Acinetobacter Taxon 24</taxon>
    </lineage>
</organism>